<gene>
    <name evidence="2" type="ORF">EKG83_29985</name>
</gene>
<evidence type="ECO:0000313" key="3">
    <source>
        <dbReference type="Proteomes" id="UP000325787"/>
    </source>
</evidence>
<feature type="transmembrane region" description="Helical" evidence="1">
    <location>
        <begin position="12"/>
        <end position="32"/>
    </location>
</feature>
<dbReference type="KEGG" id="ssyi:EKG83_29985"/>
<protein>
    <submittedName>
        <fullName evidence="2">Uncharacterized protein</fullName>
    </submittedName>
</protein>
<evidence type="ECO:0000256" key="1">
    <source>
        <dbReference type="SAM" id="Phobius"/>
    </source>
</evidence>
<keyword evidence="1" id="KW-1133">Transmembrane helix</keyword>
<sequence length="60" mass="6332">MLEVAVTFCGNVAVQLPPGFVGVSVAVVVVVVPPEAWMTSMMQLEPYAHAANRPVVLVLP</sequence>
<dbReference type="Proteomes" id="UP000325787">
    <property type="component" value="Chromosome"/>
</dbReference>
<dbReference type="AlphaFoldDB" id="A0A5Q0H5D7"/>
<proteinExistence type="predicted"/>
<dbReference type="RefSeq" id="WP_033430235.1">
    <property type="nucleotide sequence ID" value="NZ_CP034550.1"/>
</dbReference>
<organism evidence="2 3">
    <name type="scientific">Saccharothrix syringae</name>
    <name type="common">Nocardiopsis syringae</name>
    <dbReference type="NCBI Taxonomy" id="103733"/>
    <lineage>
        <taxon>Bacteria</taxon>
        <taxon>Bacillati</taxon>
        <taxon>Actinomycetota</taxon>
        <taxon>Actinomycetes</taxon>
        <taxon>Pseudonocardiales</taxon>
        <taxon>Pseudonocardiaceae</taxon>
        <taxon>Saccharothrix</taxon>
    </lineage>
</organism>
<dbReference type="EMBL" id="CP034550">
    <property type="protein sequence ID" value="QFZ21050.1"/>
    <property type="molecule type" value="Genomic_DNA"/>
</dbReference>
<name>A0A5Q0H5D7_SACSY</name>
<keyword evidence="1" id="KW-0812">Transmembrane</keyword>
<keyword evidence="1" id="KW-0472">Membrane</keyword>
<evidence type="ECO:0000313" key="2">
    <source>
        <dbReference type="EMBL" id="QFZ21050.1"/>
    </source>
</evidence>
<keyword evidence="3" id="KW-1185">Reference proteome</keyword>
<accession>A0A5Q0H5D7</accession>
<reference evidence="3" key="1">
    <citation type="journal article" date="2021" name="Curr. Microbiol.">
        <title>Complete genome of nocamycin-producing strain Saccharothrix syringae NRRL B-16468 reveals the biosynthetic potential for secondary metabolites.</title>
        <authorList>
            <person name="Mo X."/>
            <person name="Yang S."/>
        </authorList>
    </citation>
    <scope>NUCLEOTIDE SEQUENCE [LARGE SCALE GENOMIC DNA]</scope>
    <source>
        <strain evidence="3">ATCC 51364 / DSM 43886 / JCM 6844 / KCTC 9398 / NBRC 14523 / NRRL B-16468 / INA 2240</strain>
    </source>
</reference>